<feature type="region of interest" description="Disordered" evidence="5">
    <location>
        <begin position="286"/>
        <end position="308"/>
    </location>
</feature>
<dbReference type="SMART" id="SM00257">
    <property type="entry name" value="LysM"/>
    <property type="match status" value="3"/>
</dbReference>
<organism evidence="7 8">
    <name type="scientific">Microdochium bolleyi</name>
    <dbReference type="NCBI Taxonomy" id="196109"/>
    <lineage>
        <taxon>Eukaryota</taxon>
        <taxon>Fungi</taxon>
        <taxon>Dikarya</taxon>
        <taxon>Ascomycota</taxon>
        <taxon>Pezizomycotina</taxon>
        <taxon>Sordariomycetes</taxon>
        <taxon>Xylariomycetidae</taxon>
        <taxon>Xylariales</taxon>
        <taxon>Microdochiaceae</taxon>
        <taxon>Microdochium</taxon>
    </lineage>
</organism>
<feature type="region of interest" description="Disordered" evidence="5">
    <location>
        <begin position="94"/>
        <end position="128"/>
    </location>
</feature>
<dbReference type="InterPro" id="IPR052210">
    <property type="entry name" value="LysM1-like"/>
</dbReference>
<dbReference type="STRING" id="196109.A0A136IQP5"/>
<dbReference type="InParanoid" id="A0A136IQP5"/>
<keyword evidence="1" id="KW-0147">Chitin-binding</keyword>
<feature type="domain" description="LysM" evidence="6">
    <location>
        <begin position="228"/>
        <end position="274"/>
    </location>
</feature>
<evidence type="ECO:0000256" key="3">
    <source>
        <dbReference type="ARBA" id="ARBA00023026"/>
    </source>
</evidence>
<feature type="domain" description="LysM" evidence="6">
    <location>
        <begin position="319"/>
        <end position="365"/>
    </location>
</feature>
<dbReference type="Pfam" id="PF01476">
    <property type="entry name" value="LysM"/>
    <property type="match status" value="3"/>
</dbReference>
<evidence type="ECO:0000256" key="5">
    <source>
        <dbReference type="SAM" id="MobiDB-lite"/>
    </source>
</evidence>
<evidence type="ECO:0000256" key="4">
    <source>
        <dbReference type="ARBA" id="ARBA00044955"/>
    </source>
</evidence>
<name>A0A136IQP5_9PEZI</name>
<dbReference type="CDD" id="cd00118">
    <property type="entry name" value="LysM"/>
    <property type="match status" value="3"/>
</dbReference>
<gene>
    <name evidence="7" type="ORF">Micbo1qcDRAFT_108105</name>
</gene>
<dbReference type="GO" id="GO:0008061">
    <property type="term" value="F:chitin binding"/>
    <property type="evidence" value="ECO:0007669"/>
    <property type="project" value="UniProtKB-KW"/>
</dbReference>
<sequence length="365" mass="38733">LATVPLAHASPFPAVTAIARSLGVRDATPNLPHDDKTESSCSWWIDNDGSIPCQNIPSEWGISLDNWLYWNPSLTRDCGNFLSGRSYCVEAPVNAPPPTTTKPTTTKPTSTKTSAVPTGPTNGIETPIPTQIGMISNCDKFYFVQQGDNCAAIATKHGITQAQFVQWNPAVGNDCTGLWSDTYACVHTIGLQTTSTTKKPTTTTSSKPTNGIQTPIPTQTGMVANCDKFHLVESGQSCATIATKYGITQQQIVKWNPAVGSDCTGLWANTYACVHIVGLATTTTTTKKPTTTTTKPTSTGNGIATPTPQQPGMVKNCDKFHLVQSGQTCAKIAAANTITVAKLQEWNTGIGSDCTGLWANAYVCV</sequence>
<evidence type="ECO:0000259" key="6">
    <source>
        <dbReference type="PROSITE" id="PS51782"/>
    </source>
</evidence>
<reference evidence="8" key="1">
    <citation type="submission" date="2016-02" db="EMBL/GenBank/DDBJ databases">
        <title>Draft genome sequence of Microdochium bolleyi, a fungal endophyte of beachgrass.</title>
        <authorList>
            <consortium name="DOE Joint Genome Institute"/>
            <person name="David A.S."/>
            <person name="May G."/>
            <person name="Haridas S."/>
            <person name="Lim J."/>
            <person name="Wang M."/>
            <person name="Labutti K."/>
            <person name="Lipzen A."/>
            <person name="Barry K."/>
            <person name="Grigoriev I.V."/>
        </authorList>
    </citation>
    <scope>NUCLEOTIDE SEQUENCE [LARGE SCALE GENOMIC DNA]</scope>
    <source>
        <strain evidence="8">J235TASD1</strain>
    </source>
</reference>
<feature type="non-terminal residue" evidence="7">
    <location>
        <position position="365"/>
    </location>
</feature>
<dbReference type="EMBL" id="KQ964264">
    <property type="protein sequence ID" value="KXJ87029.1"/>
    <property type="molecule type" value="Genomic_DNA"/>
</dbReference>
<keyword evidence="8" id="KW-1185">Reference proteome</keyword>
<feature type="region of interest" description="Disordered" evidence="5">
    <location>
        <begin position="196"/>
        <end position="216"/>
    </location>
</feature>
<feature type="non-terminal residue" evidence="7">
    <location>
        <position position="1"/>
    </location>
</feature>
<dbReference type="SUPFAM" id="SSF54106">
    <property type="entry name" value="LysM domain"/>
    <property type="match status" value="3"/>
</dbReference>
<dbReference type="OrthoDB" id="2281372at2759"/>
<dbReference type="PANTHER" id="PTHR34997:SF2">
    <property type="entry name" value="LYSM DOMAIN-CONTAINING PROTEIN-RELATED"/>
    <property type="match status" value="1"/>
</dbReference>
<evidence type="ECO:0000256" key="2">
    <source>
        <dbReference type="ARBA" id="ARBA00022729"/>
    </source>
</evidence>
<dbReference type="PANTHER" id="PTHR34997">
    <property type="entry name" value="AM15"/>
    <property type="match status" value="1"/>
</dbReference>
<dbReference type="Gene3D" id="3.10.350.10">
    <property type="entry name" value="LysM domain"/>
    <property type="match status" value="4"/>
</dbReference>
<dbReference type="InterPro" id="IPR018392">
    <property type="entry name" value="LysM"/>
</dbReference>
<keyword evidence="2" id="KW-0732">Signal</keyword>
<accession>A0A136IQP5</accession>
<evidence type="ECO:0000256" key="1">
    <source>
        <dbReference type="ARBA" id="ARBA00022669"/>
    </source>
</evidence>
<dbReference type="Proteomes" id="UP000070501">
    <property type="component" value="Unassembled WGS sequence"/>
</dbReference>
<feature type="compositionally biased region" description="Low complexity" evidence="5">
    <location>
        <begin position="101"/>
        <end position="118"/>
    </location>
</feature>
<keyword evidence="3" id="KW-0843">Virulence</keyword>
<evidence type="ECO:0000313" key="8">
    <source>
        <dbReference type="Proteomes" id="UP000070501"/>
    </source>
</evidence>
<feature type="compositionally biased region" description="Polar residues" evidence="5">
    <location>
        <begin position="298"/>
        <end position="307"/>
    </location>
</feature>
<comment type="similarity">
    <text evidence="4">Belongs to the secreted LysM effector family.</text>
</comment>
<protein>
    <submittedName>
        <fullName evidence="7">LysM domain-containing protein</fullName>
    </submittedName>
</protein>
<dbReference type="InterPro" id="IPR036779">
    <property type="entry name" value="LysM_dom_sf"/>
</dbReference>
<dbReference type="PROSITE" id="PS51782">
    <property type="entry name" value="LYSM"/>
    <property type="match status" value="3"/>
</dbReference>
<feature type="domain" description="LysM" evidence="6">
    <location>
        <begin position="140"/>
        <end position="186"/>
    </location>
</feature>
<dbReference type="AlphaFoldDB" id="A0A136IQP5"/>
<feature type="compositionally biased region" description="Low complexity" evidence="5">
    <location>
        <begin position="286"/>
        <end position="297"/>
    </location>
</feature>
<evidence type="ECO:0000313" key="7">
    <source>
        <dbReference type="EMBL" id="KXJ87029.1"/>
    </source>
</evidence>
<feature type="compositionally biased region" description="Low complexity" evidence="5">
    <location>
        <begin position="196"/>
        <end position="209"/>
    </location>
</feature>
<proteinExistence type="inferred from homology"/>